<comment type="catalytic activity">
    <reaction evidence="6">
        <text>a 2'-deoxycytidine in DNA + S-adenosyl-L-methionine = a 5-methyl-2'-deoxycytidine in DNA + S-adenosyl-L-homocysteine + H(+)</text>
        <dbReference type="Rhea" id="RHEA:13681"/>
        <dbReference type="Rhea" id="RHEA-COMP:11369"/>
        <dbReference type="Rhea" id="RHEA-COMP:11370"/>
        <dbReference type="ChEBI" id="CHEBI:15378"/>
        <dbReference type="ChEBI" id="CHEBI:57856"/>
        <dbReference type="ChEBI" id="CHEBI:59789"/>
        <dbReference type="ChEBI" id="CHEBI:85452"/>
        <dbReference type="ChEBI" id="CHEBI:85454"/>
        <dbReference type="EC" id="2.1.1.37"/>
    </reaction>
</comment>
<dbReference type="EMBL" id="FNVS01000009">
    <property type="protein sequence ID" value="SEF90464.1"/>
    <property type="molecule type" value="Genomic_DNA"/>
</dbReference>
<evidence type="ECO:0000256" key="3">
    <source>
        <dbReference type="ARBA" id="ARBA00022679"/>
    </source>
</evidence>
<dbReference type="SUPFAM" id="SSF53335">
    <property type="entry name" value="S-adenosyl-L-methionine-dependent methyltransferases"/>
    <property type="match status" value="1"/>
</dbReference>
<dbReference type="InterPro" id="IPR031303">
    <property type="entry name" value="C5_meth_CS"/>
</dbReference>
<dbReference type="GO" id="GO:0003886">
    <property type="term" value="F:DNA (cytosine-5-)-methyltransferase activity"/>
    <property type="evidence" value="ECO:0007669"/>
    <property type="project" value="UniProtKB-EC"/>
</dbReference>
<dbReference type="NCBIfam" id="TIGR00675">
    <property type="entry name" value="dcm"/>
    <property type="match status" value="1"/>
</dbReference>
<keyword evidence="5" id="KW-0680">Restriction system</keyword>
<sequence length="353" mass="40094">MPHYGVDIFSGAGGLSLGAEMAGITMRFAIEVNESAAKTYKRNHKHTEVLCQNIKEVDLRSQFSNEPPFIIMGGPPCQGFSLSNTRNRNMENEKNFLFREFVRMVKELHPKWFLFENVSGIVHMNHGAVVEMIADEFKSLGYSVKYTVLKASDYGVPQNRERFFLVGNSLGIDFHFPSPNDTKISVQEAIGDLPALENGDNYNELDYLMPICEASKYARRMREKSNKSLQNFVSRNNDLAIKRYSYIPQGGNWRDIPEELMDNYADKSRCHSGIYKRLRADQPSVVISNYRKSMLIHPTQNRGLSVREAARIQSFPDHFVFEGPISHIQQQIGNAVPPLLAKAVVKQILALTK</sequence>
<evidence type="ECO:0000256" key="7">
    <source>
        <dbReference type="PROSITE-ProRule" id="PRU01016"/>
    </source>
</evidence>
<evidence type="ECO:0000256" key="2">
    <source>
        <dbReference type="ARBA" id="ARBA00022603"/>
    </source>
</evidence>
<dbReference type="InterPro" id="IPR029063">
    <property type="entry name" value="SAM-dependent_MTases_sf"/>
</dbReference>
<dbReference type="GO" id="GO:0003677">
    <property type="term" value="F:DNA binding"/>
    <property type="evidence" value="ECO:0007669"/>
    <property type="project" value="TreeGrafter"/>
</dbReference>
<dbReference type="PRINTS" id="PR00105">
    <property type="entry name" value="C5METTRFRASE"/>
</dbReference>
<keyword evidence="3 7" id="KW-0808">Transferase</keyword>
<evidence type="ECO:0000256" key="1">
    <source>
        <dbReference type="ARBA" id="ARBA00011975"/>
    </source>
</evidence>
<organism evidence="9 10">
    <name type="scientific">Parabacteroides chinchillae</name>
    <dbReference type="NCBI Taxonomy" id="871327"/>
    <lineage>
        <taxon>Bacteria</taxon>
        <taxon>Pseudomonadati</taxon>
        <taxon>Bacteroidota</taxon>
        <taxon>Bacteroidia</taxon>
        <taxon>Bacteroidales</taxon>
        <taxon>Tannerellaceae</taxon>
        <taxon>Parabacteroides</taxon>
    </lineage>
</organism>
<keyword evidence="4 7" id="KW-0949">S-adenosyl-L-methionine</keyword>
<protein>
    <recommendedName>
        <fullName evidence="1">DNA (cytosine-5-)-methyltransferase</fullName>
        <ecNumber evidence="1">2.1.1.37</ecNumber>
    </recommendedName>
</protein>
<dbReference type="GO" id="GO:0032259">
    <property type="term" value="P:methylation"/>
    <property type="evidence" value="ECO:0007669"/>
    <property type="project" value="UniProtKB-KW"/>
</dbReference>
<dbReference type="GO" id="GO:0044027">
    <property type="term" value="P:negative regulation of gene expression via chromosomal CpG island methylation"/>
    <property type="evidence" value="ECO:0007669"/>
    <property type="project" value="TreeGrafter"/>
</dbReference>
<dbReference type="EC" id="2.1.1.37" evidence="1"/>
<keyword evidence="10" id="KW-1185">Reference proteome</keyword>
<proteinExistence type="inferred from homology"/>
<comment type="caution">
    <text evidence="9">The sequence shown here is derived from an EMBL/GenBank/DDBJ whole genome shotgun (WGS) entry which is preliminary data.</text>
</comment>
<feature type="active site" evidence="7">
    <location>
        <position position="77"/>
    </location>
</feature>
<dbReference type="Proteomes" id="UP000236725">
    <property type="component" value="Unassembled WGS sequence"/>
</dbReference>
<dbReference type="RefSeq" id="WP_103983421.1">
    <property type="nucleotide sequence ID" value="NZ_FNVS01000009.1"/>
</dbReference>
<dbReference type="PANTHER" id="PTHR10629">
    <property type="entry name" value="CYTOSINE-SPECIFIC METHYLTRANSFERASE"/>
    <property type="match status" value="1"/>
</dbReference>
<reference evidence="9 10" key="1">
    <citation type="submission" date="2016-10" db="EMBL/GenBank/DDBJ databases">
        <authorList>
            <person name="Varghese N."/>
            <person name="Submissions S."/>
        </authorList>
    </citation>
    <scope>NUCLEOTIDE SEQUENCE [LARGE SCALE GENOMIC DNA]</scope>
    <source>
        <strain evidence="9 10">DSM 29073</strain>
    </source>
</reference>
<keyword evidence="2 7" id="KW-0489">Methyltransferase</keyword>
<dbReference type="PROSITE" id="PS00095">
    <property type="entry name" value="C5_MTASE_2"/>
    <property type="match status" value="1"/>
</dbReference>
<evidence type="ECO:0000313" key="9">
    <source>
        <dbReference type="EMBL" id="SEF90464.1"/>
    </source>
</evidence>
<accession>A0A8G2BX38</accession>
<evidence type="ECO:0000256" key="6">
    <source>
        <dbReference type="ARBA" id="ARBA00047422"/>
    </source>
</evidence>
<dbReference type="AlphaFoldDB" id="A0A8G2BX38"/>
<gene>
    <name evidence="9" type="ORF">SAMN05444001_10968</name>
</gene>
<evidence type="ECO:0000256" key="5">
    <source>
        <dbReference type="ARBA" id="ARBA00022747"/>
    </source>
</evidence>
<dbReference type="Pfam" id="PF00145">
    <property type="entry name" value="DNA_methylase"/>
    <property type="match status" value="1"/>
</dbReference>
<evidence type="ECO:0000256" key="8">
    <source>
        <dbReference type="RuleBase" id="RU000416"/>
    </source>
</evidence>
<dbReference type="InterPro" id="IPR050390">
    <property type="entry name" value="C5-Methyltransferase"/>
</dbReference>
<dbReference type="GO" id="GO:0009307">
    <property type="term" value="P:DNA restriction-modification system"/>
    <property type="evidence" value="ECO:0007669"/>
    <property type="project" value="UniProtKB-KW"/>
</dbReference>
<dbReference type="Gene3D" id="3.90.120.10">
    <property type="entry name" value="DNA Methylase, subunit A, domain 2"/>
    <property type="match status" value="1"/>
</dbReference>
<name>A0A8G2BX38_9BACT</name>
<dbReference type="PANTHER" id="PTHR10629:SF52">
    <property type="entry name" value="DNA (CYTOSINE-5)-METHYLTRANSFERASE 1"/>
    <property type="match status" value="1"/>
</dbReference>
<dbReference type="Gene3D" id="3.40.50.150">
    <property type="entry name" value="Vaccinia Virus protein VP39"/>
    <property type="match status" value="1"/>
</dbReference>
<evidence type="ECO:0000256" key="4">
    <source>
        <dbReference type="ARBA" id="ARBA00022691"/>
    </source>
</evidence>
<comment type="similarity">
    <text evidence="7 8">Belongs to the class I-like SAM-binding methyltransferase superfamily. C5-methyltransferase family.</text>
</comment>
<dbReference type="PROSITE" id="PS51679">
    <property type="entry name" value="SAM_MT_C5"/>
    <property type="match status" value="1"/>
</dbReference>
<dbReference type="InterPro" id="IPR001525">
    <property type="entry name" value="C5_MeTfrase"/>
</dbReference>
<evidence type="ECO:0000313" key="10">
    <source>
        <dbReference type="Proteomes" id="UP000236725"/>
    </source>
</evidence>